<evidence type="ECO:0008006" key="4">
    <source>
        <dbReference type="Google" id="ProtNLM"/>
    </source>
</evidence>
<evidence type="ECO:0000313" key="3">
    <source>
        <dbReference type="Proteomes" id="UP000585474"/>
    </source>
</evidence>
<reference evidence="2 3" key="1">
    <citation type="submission" date="2019-07" db="EMBL/GenBank/DDBJ databases">
        <title>De Novo Assembly of kiwifruit Actinidia rufa.</title>
        <authorList>
            <person name="Sugita-Konishi S."/>
            <person name="Sato K."/>
            <person name="Mori E."/>
            <person name="Abe Y."/>
            <person name="Kisaki G."/>
            <person name="Hamano K."/>
            <person name="Suezawa K."/>
            <person name="Otani M."/>
            <person name="Fukuda T."/>
            <person name="Manabe T."/>
            <person name="Gomi K."/>
            <person name="Tabuchi M."/>
            <person name="Akimitsu K."/>
            <person name="Kataoka I."/>
        </authorList>
    </citation>
    <scope>NUCLEOTIDE SEQUENCE [LARGE SCALE GENOMIC DNA]</scope>
    <source>
        <strain evidence="3">cv. Fuchu</strain>
    </source>
</reference>
<dbReference type="SUPFAM" id="SSF101148">
    <property type="entry name" value="Plant invertase/pectin methylesterase inhibitor"/>
    <property type="match status" value="1"/>
</dbReference>
<evidence type="ECO:0000256" key="1">
    <source>
        <dbReference type="SAM" id="MobiDB-lite"/>
    </source>
</evidence>
<dbReference type="InterPro" id="IPR035513">
    <property type="entry name" value="Invertase/methylesterase_inhib"/>
</dbReference>
<name>A0A7J0GSX8_9ERIC</name>
<dbReference type="AlphaFoldDB" id="A0A7J0GSX8"/>
<dbReference type="Proteomes" id="UP000585474">
    <property type="component" value="Unassembled WGS sequence"/>
</dbReference>
<dbReference type="Gene3D" id="1.20.140.40">
    <property type="entry name" value="Invertase/pectin methylesterase inhibitor family protein"/>
    <property type="match status" value="1"/>
</dbReference>
<dbReference type="EMBL" id="BJWL01000024">
    <property type="protein sequence ID" value="GFZ13878.1"/>
    <property type="molecule type" value="Genomic_DNA"/>
</dbReference>
<sequence>MSSSQQQPDRPRNQPTLRSAQLASLQTTSPFVSRLSRDVFKNTMDPDLFRFLGTCIGDYDQTVSSTLPQAIKALETNNYGAAKQGTEDAATSVQDCVDAIGGELPEIIKPDKLVQDLILVAKSIISTLG</sequence>
<protein>
    <recommendedName>
        <fullName evidence="4">Plant invertase/pectin methylesterase inhibitor superfamily protein</fullName>
    </recommendedName>
</protein>
<accession>A0A7J0GSX8</accession>
<keyword evidence="3" id="KW-1185">Reference proteome</keyword>
<proteinExistence type="predicted"/>
<evidence type="ECO:0000313" key="2">
    <source>
        <dbReference type="EMBL" id="GFZ13878.1"/>
    </source>
</evidence>
<dbReference type="OrthoDB" id="764172at2759"/>
<comment type="caution">
    <text evidence="2">The sequence shown here is derived from an EMBL/GenBank/DDBJ whole genome shotgun (WGS) entry which is preliminary data.</text>
</comment>
<organism evidence="2 3">
    <name type="scientific">Actinidia rufa</name>
    <dbReference type="NCBI Taxonomy" id="165716"/>
    <lineage>
        <taxon>Eukaryota</taxon>
        <taxon>Viridiplantae</taxon>
        <taxon>Streptophyta</taxon>
        <taxon>Embryophyta</taxon>
        <taxon>Tracheophyta</taxon>
        <taxon>Spermatophyta</taxon>
        <taxon>Magnoliopsida</taxon>
        <taxon>eudicotyledons</taxon>
        <taxon>Gunneridae</taxon>
        <taxon>Pentapetalae</taxon>
        <taxon>asterids</taxon>
        <taxon>Ericales</taxon>
        <taxon>Actinidiaceae</taxon>
        <taxon>Actinidia</taxon>
    </lineage>
</organism>
<feature type="region of interest" description="Disordered" evidence="1">
    <location>
        <begin position="1"/>
        <end position="25"/>
    </location>
</feature>
<gene>
    <name evidence="2" type="ORF">Acr_24g0000680</name>
</gene>